<proteinExistence type="predicted"/>
<gene>
    <name evidence="1" type="ORF">M9458_049196</name>
</gene>
<protein>
    <submittedName>
        <fullName evidence="1">Uncharacterized protein</fullName>
    </submittedName>
</protein>
<feature type="non-terminal residue" evidence="1">
    <location>
        <position position="1"/>
    </location>
</feature>
<dbReference type="Proteomes" id="UP001529510">
    <property type="component" value="Unassembled WGS sequence"/>
</dbReference>
<comment type="caution">
    <text evidence="1">The sequence shown here is derived from an EMBL/GenBank/DDBJ whole genome shotgun (WGS) entry which is preliminary data.</text>
</comment>
<accession>A0ABD0N099</accession>
<feature type="non-terminal residue" evidence="1">
    <location>
        <position position="57"/>
    </location>
</feature>
<evidence type="ECO:0000313" key="2">
    <source>
        <dbReference type="Proteomes" id="UP001529510"/>
    </source>
</evidence>
<dbReference type="EMBL" id="JAMKFB020000025">
    <property type="protein sequence ID" value="KAL0154933.1"/>
    <property type="molecule type" value="Genomic_DNA"/>
</dbReference>
<evidence type="ECO:0000313" key="1">
    <source>
        <dbReference type="EMBL" id="KAL0154933.1"/>
    </source>
</evidence>
<dbReference type="AlphaFoldDB" id="A0ABD0N099"/>
<sequence>VDCLPNQPRLRYGGVKKKDVLLLTDLCEIKPEVALYSHRACHRAPYSTQCAWYLSGP</sequence>
<reference evidence="1 2" key="1">
    <citation type="submission" date="2024-05" db="EMBL/GenBank/DDBJ databases">
        <title>Genome sequencing and assembly of Indian major carp, Cirrhinus mrigala (Hamilton, 1822).</title>
        <authorList>
            <person name="Mohindra V."/>
            <person name="Chowdhury L.M."/>
            <person name="Lal K."/>
            <person name="Jena J.K."/>
        </authorList>
    </citation>
    <scope>NUCLEOTIDE SEQUENCE [LARGE SCALE GENOMIC DNA]</scope>
    <source>
        <strain evidence="1">CM1030</strain>
        <tissue evidence="1">Blood</tissue>
    </source>
</reference>
<name>A0ABD0N099_CIRMR</name>
<organism evidence="1 2">
    <name type="scientific">Cirrhinus mrigala</name>
    <name type="common">Mrigala</name>
    <dbReference type="NCBI Taxonomy" id="683832"/>
    <lineage>
        <taxon>Eukaryota</taxon>
        <taxon>Metazoa</taxon>
        <taxon>Chordata</taxon>
        <taxon>Craniata</taxon>
        <taxon>Vertebrata</taxon>
        <taxon>Euteleostomi</taxon>
        <taxon>Actinopterygii</taxon>
        <taxon>Neopterygii</taxon>
        <taxon>Teleostei</taxon>
        <taxon>Ostariophysi</taxon>
        <taxon>Cypriniformes</taxon>
        <taxon>Cyprinidae</taxon>
        <taxon>Labeoninae</taxon>
        <taxon>Labeonini</taxon>
        <taxon>Cirrhinus</taxon>
    </lineage>
</organism>
<keyword evidence="2" id="KW-1185">Reference proteome</keyword>